<keyword evidence="2" id="KW-0732">Signal</keyword>
<organism evidence="5 6">
    <name type="scientific">Rhodococcus tibetensis</name>
    <dbReference type="NCBI Taxonomy" id="2965064"/>
    <lineage>
        <taxon>Bacteria</taxon>
        <taxon>Bacillati</taxon>
        <taxon>Actinomycetota</taxon>
        <taxon>Actinomycetes</taxon>
        <taxon>Mycobacteriales</taxon>
        <taxon>Nocardiaceae</taxon>
        <taxon>Rhodococcus</taxon>
    </lineage>
</organism>
<sequence length="535" mass="56031">MRRRGNSTTLLFAVVLAGSLVAGCTNDNEPSTDSASSPASTSAPPEPANPATVAGVDIPEGRIDDAVGRLDELANELMDSTHLPGMAVAVVHGGRTVYAKGFGVREEGTDEMVDADTVFQLASLSKPVGSTVVAHEVGTGVVGWDTTVVSKLPGFALADPWVTEHVTVGDLYSHRSGLPDHAGDGLEDLGNNQQQVLDKLRLEPLNPFRITYEYTNFGVTAAAEAVAVASGTDWATLSERALYQPLGMDSTSSRFADFQARSNRAAGHQLVDGKYVADAVRDPDAQAPAGGVSSSVNDMSKWLTMLLGDGMFEGKEIVDAKALLPAVSPQSVSSPPSSLDARPGFYGYGFNVSTTSAGRVSLSHSGAFQLGAATNFVAIPSADVAIVALTNGSPTGIPEALTAEFADLVQYGEIREDWRDLYSKAISPMLDPEGSLVGKDAPANPAPAQPLPTYTGTYGNAYWGPAVVSEKDGQLTLQLGPAGQTFPLKHWDGNMFTFTPSGENAPPGTVSEATFAGNNLILEYYNTDGRGTFVR</sequence>
<evidence type="ECO:0000313" key="6">
    <source>
        <dbReference type="Proteomes" id="UP001524501"/>
    </source>
</evidence>
<dbReference type="Pfam" id="PF11954">
    <property type="entry name" value="DUF3471"/>
    <property type="match status" value="1"/>
</dbReference>
<dbReference type="Proteomes" id="UP001524501">
    <property type="component" value="Unassembled WGS sequence"/>
</dbReference>
<dbReference type="EMBL" id="JANFQF010000029">
    <property type="protein sequence ID" value="MCQ4122401.1"/>
    <property type="molecule type" value="Genomic_DNA"/>
</dbReference>
<dbReference type="Pfam" id="PF00144">
    <property type="entry name" value="Beta-lactamase"/>
    <property type="match status" value="1"/>
</dbReference>
<reference evidence="5 6" key="1">
    <citation type="submission" date="2022-07" db="EMBL/GenBank/DDBJ databases">
        <title>Degradation activity of malathion, p-nitrophenol and potential low-temperature adaptation strategy of Rhodococcus sp. FXJ9.536.</title>
        <authorList>
            <person name="Huang J."/>
            <person name="Huang Y."/>
        </authorList>
    </citation>
    <scope>NUCLEOTIDE SEQUENCE [LARGE SCALE GENOMIC DNA]</scope>
    <source>
        <strain evidence="5 6">FXJ9.536</strain>
    </source>
</reference>
<feature type="chain" id="PRO_5045484515" evidence="2">
    <location>
        <begin position="23"/>
        <end position="535"/>
    </location>
</feature>
<dbReference type="PANTHER" id="PTHR46825:SF15">
    <property type="entry name" value="BETA-LACTAMASE-RELATED DOMAIN-CONTAINING PROTEIN"/>
    <property type="match status" value="1"/>
</dbReference>
<comment type="caution">
    <text evidence="5">The sequence shown here is derived from an EMBL/GenBank/DDBJ whole genome shotgun (WGS) entry which is preliminary data.</text>
</comment>
<dbReference type="Gene3D" id="2.40.128.600">
    <property type="match status" value="1"/>
</dbReference>
<dbReference type="PROSITE" id="PS51257">
    <property type="entry name" value="PROKAR_LIPOPROTEIN"/>
    <property type="match status" value="1"/>
</dbReference>
<feature type="region of interest" description="Disordered" evidence="1">
    <location>
        <begin position="26"/>
        <end position="57"/>
    </location>
</feature>
<dbReference type="InterPro" id="IPR021860">
    <property type="entry name" value="Peptidase_S12_Pab87-rel_C"/>
</dbReference>
<proteinExistence type="predicted"/>
<dbReference type="InterPro" id="IPR001466">
    <property type="entry name" value="Beta-lactam-related"/>
</dbReference>
<evidence type="ECO:0000259" key="3">
    <source>
        <dbReference type="Pfam" id="PF00144"/>
    </source>
</evidence>
<dbReference type="SUPFAM" id="SSF56601">
    <property type="entry name" value="beta-lactamase/transpeptidase-like"/>
    <property type="match status" value="1"/>
</dbReference>
<name>A0ABT1QJD9_9NOCA</name>
<evidence type="ECO:0000313" key="5">
    <source>
        <dbReference type="EMBL" id="MCQ4122401.1"/>
    </source>
</evidence>
<dbReference type="InterPro" id="IPR012338">
    <property type="entry name" value="Beta-lactam/transpept-like"/>
</dbReference>
<evidence type="ECO:0000256" key="2">
    <source>
        <dbReference type="SAM" id="SignalP"/>
    </source>
</evidence>
<keyword evidence="6" id="KW-1185">Reference proteome</keyword>
<keyword evidence="5" id="KW-0378">Hydrolase</keyword>
<feature type="domain" description="Peptidase S12 Pab87-related C-terminal" evidence="4">
    <location>
        <begin position="441"/>
        <end position="501"/>
    </location>
</feature>
<feature type="domain" description="Beta-lactamase-related" evidence="3">
    <location>
        <begin position="70"/>
        <end position="398"/>
    </location>
</feature>
<accession>A0ABT1QJD9</accession>
<gene>
    <name evidence="5" type="ORF">NOF53_25140</name>
</gene>
<protein>
    <submittedName>
        <fullName evidence="5">Serine hydrolase</fullName>
    </submittedName>
</protein>
<dbReference type="Gene3D" id="3.40.710.10">
    <property type="entry name" value="DD-peptidase/beta-lactamase superfamily"/>
    <property type="match status" value="1"/>
</dbReference>
<evidence type="ECO:0000259" key="4">
    <source>
        <dbReference type="Pfam" id="PF11954"/>
    </source>
</evidence>
<dbReference type="RefSeq" id="WP_255973968.1">
    <property type="nucleotide sequence ID" value="NZ_JANFQF010000029.1"/>
</dbReference>
<dbReference type="GO" id="GO:0016787">
    <property type="term" value="F:hydrolase activity"/>
    <property type="evidence" value="ECO:0007669"/>
    <property type="project" value="UniProtKB-KW"/>
</dbReference>
<feature type="compositionally biased region" description="Low complexity" evidence="1">
    <location>
        <begin position="31"/>
        <end position="43"/>
    </location>
</feature>
<dbReference type="PANTHER" id="PTHR46825">
    <property type="entry name" value="D-ALANYL-D-ALANINE-CARBOXYPEPTIDASE/ENDOPEPTIDASE AMPH"/>
    <property type="match status" value="1"/>
</dbReference>
<evidence type="ECO:0000256" key="1">
    <source>
        <dbReference type="SAM" id="MobiDB-lite"/>
    </source>
</evidence>
<dbReference type="InterPro" id="IPR050491">
    <property type="entry name" value="AmpC-like"/>
</dbReference>
<feature type="signal peptide" evidence="2">
    <location>
        <begin position="1"/>
        <end position="22"/>
    </location>
</feature>